<gene>
    <name evidence="2" type="ORF">ACFP90_09950</name>
</gene>
<dbReference type="Pfam" id="PF01339">
    <property type="entry name" value="CheB_methylest"/>
    <property type="match status" value="1"/>
</dbReference>
<evidence type="ECO:0000313" key="3">
    <source>
        <dbReference type="Proteomes" id="UP001596317"/>
    </source>
</evidence>
<dbReference type="SUPFAM" id="SSF52738">
    <property type="entry name" value="Methylesterase CheB, C-terminal domain"/>
    <property type="match status" value="1"/>
</dbReference>
<dbReference type="RefSeq" id="WP_380055772.1">
    <property type="nucleotide sequence ID" value="NZ_JBHSWB010000001.1"/>
</dbReference>
<dbReference type="InterPro" id="IPR000673">
    <property type="entry name" value="Sig_transdc_resp-reg_Me-estase"/>
</dbReference>
<sequence>MSLPADSGMAFVVVPHLDPGHRGLMPDILARCTGMTVQPIEDGMAAKPNTVYVIPPATA</sequence>
<organism evidence="2 3">
    <name type="scientific">Deinococcus multiflagellatus</name>
    <dbReference type="NCBI Taxonomy" id="1656887"/>
    <lineage>
        <taxon>Bacteria</taxon>
        <taxon>Thermotogati</taxon>
        <taxon>Deinococcota</taxon>
        <taxon>Deinococci</taxon>
        <taxon>Deinococcales</taxon>
        <taxon>Deinococcaceae</taxon>
        <taxon>Deinococcus</taxon>
    </lineage>
</organism>
<comment type="caution">
    <text evidence="2">The sequence shown here is derived from an EMBL/GenBank/DDBJ whole genome shotgun (WGS) entry which is preliminary data.</text>
</comment>
<dbReference type="EMBL" id="JBHSWB010000001">
    <property type="protein sequence ID" value="MFC6660641.1"/>
    <property type="molecule type" value="Genomic_DNA"/>
</dbReference>
<evidence type="ECO:0000259" key="1">
    <source>
        <dbReference type="Pfam" id="PF01339"/>
    </source>
</evidence>
<name>A0ABW1ZIP2_9DEIO</name>
<keyword evidence="3" id="KW-1185">Reference proteome</keyword>
<dbReference type="Proteomes" id="UP001596317">
    <property type="component" value="Unassembled WGS sequence"/>
</dbReference>
<proteinExistence type="predicted"/>
<feature type="domain" description="CheB-type methylesterase" evidence="1">
    <location>
        <begin position="2"/>
        <end position="57"/>
    </location>
</feature>
<reference evidence="3" key="1">
    <citation type="journal article" date="2019" name="Int. J. Syst. Evol. Microbiol.">
        <title>The Global Catalogue of Microorganisms (GCM) 10K type strain sequencing project: providing services to taxonomists for standard genome sequencing and annotation.</title>
        <authorList>
            <consortium name="The Broad Institute Genomics Platform"/>
            <consortium name="The Broad Institute Genome Sequencing Center for Infectious Disease"/>
            <person name="Wu L."/>
            <person name="Ma J."/>
        </authorList>
    </citation>
    <scope>NUCLEOTIDE SEQUENCE [LARGE SCALE GENOMIC DNA]</scope>
    <source>
        <strain evidence="3">CCUG 63830</strain>
    </source>
</reference>
<evidence type="ECO:0000313" key="2">
    <source>
        <dbReference type="EMBL" id="MFC6660641.1"/>
    </source>
</evidence>
<protein>
    <submittedName>
        <fullName evidence="2">Chemotaxis protein CheB</fullName>
    </submittedName>
</protein>
<dbReference type="Gene3D" id="3.40.50.180">
    <property type="entry name" value="Methylesterase CheB, C-terminal domain"/>
    <property type="match status" value="1"/>
</dbReference>
<dbReference type="InterPro" id="IPR035909">
    <property type="entry name" value="CheB_C"/>
</dbReference>
<accession>A0ABW1ZIP2</accession>